<keyword evidence="3" id="KW-1185">Reference proteome</keyword>
<dbReference type="EMBL" id="BSXT01018926">
    <property type="protein sequence ID" value="GMG16252.1"/>
    <property type="molecule type" value="Genomic_DNA"/>
</dbReference>
<protein>
    <submittedName>
        <fullName evidence="2">Unnamed protein product</fullName>
    </submittedName>
</protein>
<evidence type="ECO:0000313" key="3">
    <source>
        <dbReference type="Proteomes" id="UP001165121"/>
    </source>
</evidence>
<feature type="region of interest" description="Disordered" evidence="1">
    <location>
        <begin position="122"/>
        <end position="170"/>
    </location>
</feature>
<dbReference type="OrthoDB" id="129901at2759"/>
<gene>
    <name evidence="2" type="ORF">Pfra01_002969700</name>
</gene>
<organism evidence="2 3">
    <name type="scientific">Phytophthora fragariaefolia</name>
    <dbReference type="NCBI Taxonomy" id="1490495"/>
    <lineage>
        <taxon>Eukaryota</taxon>
        <taxon>Sar</taxon>
        <taxon>Stramenopiles</taxon>
        <taxon>Oomycota</taxon>
        <taxon>Peronosporomycetes</taxon>
        <taxon>Peronosporales</taxon>
        <taxon>Peronosporaceae</taxon>
        <taxon>Phytophthora</taxon>
    </lineage>
</organism>
<name>A0A9W6YQ10_9STRA</name>
<sequence>MVASVADYTKAQGPHTTNVDTTTRRTKGTATRRSERSRERGHQSLYGTVAKWDENGANATKPKASRTTSTEITTRTSGAGASSPVLAQEVGLVLRDERVPVHQHTELNTTVTLTELAATKEAVSSTAEKRPNPRKMSSTAKAPMAAARKESATTTTNPVIPNGADQDDNEGRMSATEYTLQLSDDEVVTTQNGSTFVKRLLADGRYGDMQVADRYGLVTIETVND</sequence>
<feature type="compositionally biased region" description="Low complexity" evidence="1">
    <location>
        <begin position="65"/>
        <end position="77"/>
    </location>
</feature>
<feature type="compositionally biased region" description="Basic and acidic residues" evidence="1">
    <location>
        <begin position="32"/>
        <end position="42"/>
    </location>
</feature>
<evidence type="ECO:0000256" key="1">
    <source>
        <dbReference type="SAM" id="MobiDB-lite"/>
    </source>
</evidence>
<accession>A0A9W6YQ10</accession>
<reference evidence="2" key="1">
    <citation type="submission" date="2023-04" db="EMBL/GenBank/DDBJ databases">
        <title>Phytophthora fragariaefolia NBRC 109709.</title>
        <authorList>
            <person name="Ichikawa N."/>
            <person name="Sato H."/>
            <person name="Tonouchi N."/>
        </authorList>
    </citation>
    <scope>NUCLEOTIDE SEQUENCE</scope>
    <source>
        <strain evidence="2">NBRC 109709</strain>
    </source>
</reference>
<dbReference type="AlphaFoldDB" id="A0A9W6YQ10"/>
<proteinExistence type="predicted"/>
<dbReference type="Proteomes" id="UP001165121">
    <property type="component" value="Unassembled WGS sequence"/>
</dbReference>
<feature type="region of interest" description="Disordered" evidence="1">
    <location>
        <begin position="1"/>
        <end position="80"/>
    </location>
</feature>
<evidence type="ECO:0000313" key="2">
    <source>
        <dbReference type="EMBL" id="GMG16252.1"/>
    </source>
</evidence>
<comment type="caution">
    <text evidence="2">The sequence shown here is derived from an EMBL/GenBank/DDBJ whole genome shotgun (WGS) entry which is preliminary data.</text>
</comment>